<dbReference type="Proteomes" id="UP000001695">
    <property type="component" value="Chromosome"/>
</dbReference>
<keyword evidence="2" id="KW-1185">Reference proteome</keyword>
<accession>B2IIR3</accession>
<reference evidence="1 2" key="2">
    <citation type="journal article" date="2010" name="J. Bacteriol.">
        <title>Complete genome sequence of Beijerinckia indica subsp. indica.</title>
        <authorList>
            <person name="Tamas I."/>
            <person name="Dedysh S.N."/>
            <person name="Liesack W."/>
            <person name="Stott M.B."/>
            <person name="Alam M."/>
            <person name="Murrell J.C."/>
            <person name="Dunfield P.F."/>
        </authorList>
    </citation>
    <scope>NUCLEOTIDE SEQUENCE [LARGE SCALE GENOMIC DNA]</scope>
    <source>
        <strain evidence="2">ATCC 9039 / DSM 1715 / NCIMB 8712</strain>
    </source>
</reference>
<dbReference type="RefSeq" id="WP_012384113.1">
    <property type="nucleotide sequence ID" value="NC_010581.1"/>
</dbReference>
<evidence type="ECO:0000313" key="2">
    <source>
        <dbReference type="Proteomes" id="UP000001695"/>
    </source>
</evidence>
<sequence length="43" mass="4418">MADLPNAVDPNKVSHNSSANGLLPGLGVLAQDIAFKPSFPSAR</sequence>
<name>B2IIR3_BEII9</name>
<proteinExistence type="predicted"/>
<dbReference type="KEGG" id="bid:Bind_1114"/>
<reference evidence="2" key="1">
    <citation type="submission" date="2008-03" db="EMBL/GenBank/DDBJ databases">
        <title>Complete sequence of chromosome of Beijerinckia indica subsp. indica ATCC 9039.</title>
        <authorList>
            <consortium name="US DOE Joint Genome Institute"/>
            <person name="Copeland A."/>
            <person name="Lucas S."/>
            <person name="Lapidus A."/>
            <person name="Glavina del Rio T."/>
            <person name="Dalin E."/>
            <person name="Tice H."/>
            <person name="Bruce D."/>
            <person name="Goodwin L."/>
            <person name="Pitluck S."/>
            <person name="LaButti K."/>
            <person name="Schmutz J."/>
            <person name="Larimer F."/>
            <person name="Land M."/>
            <person name="Hauser L."/>
            <person name="Kyrpides N."/>
            <person name="Mikhailova N."/>
            <person name="Dunfield P.F."/>
            <person name="Dedysh S.N."/>
            <person name="Liesack W."/>
            <person name="Saw J.H."/>
            <person name="Alam M."/>
            <person name="Chen Y."/>
            <person name="Murrell J.C."/>
            <person name="Richardson P."/>
        </authorList>
    </citation>
    <scope>NUCLEOTIDE SEQUENCE [LARGE SCALE GENOMIC DNA]</scope>
    <source>
        <strain evidence="2">ATCC 9039 / DSM 1715 / NCIMB 8712</strain>
    </source>
</reference>
<dbReference type="EMBL" id="CP001016">
    <property type="protein sequence ID" value="ACB94756.1"/>
    <property type="molecule type" value="Genomic_DNA"/>
</dbReference>
<dbReference type="HOGENOM" id="CLU_3230203_0_0_5"/>
<gene>
    <name evidence="1" type="ordered locus">Bind_1114</name>
</gene>
<evidence type="ECO:0000313" key="1">
    <source>
        <dbReference type="EMBL" id="ACB94756.1"/>
    </source>
</evidence>
<dbReference type="STRING" id="395963.Bind_1114"/>
<organism evidence="1 2">
    <name type="scientific">Beijerinckia indica subsp. indica (strain ATCC 9039 / DSM 1715 / NCIMB 8712)</name>
    <dbReference type="NCBI Taxonomy" id="395963"/>
    <lineage>
        <taxon>Bacteria</taxon>
        <taxon>Pseudomonadati</taxon>
        <taxon>Pseudomonadota</taxon>
        <taxon>Alphaproteobacteria</taxon>
        <taxon>Hyphomicrobiales</taxon>
        <taxon>Beijerinckiaceae</taxon>
        <taxon>Beijerinckia</taxon>
    </lineage>
</organism>
<dbReference type="AlphaFoldDB" id="B2IIR3"/>
<protein>
    <submittedName>
        <fullName evidence="1">Uncharacterized protein</fullName>
    </submittedName>
</protein>